<dbReference type="EMBL" id="FPIW01000081">
    <property type="protein sequence ID" value="SFW72100.1"/>
    <property type="molecule type" value="Genomic_DNA"/>
</dbReference>
<dbReference type="Proteomes" id="UP000182680">
    <property type="component" value="Unassembled WGS sequence"/>
</dbReference>
<dbReference type="RefSeq" id="WP_096152759.1">
    <property type="nucleotide sequence ID" value="NZ_FPIW01000081.1"/>
</dbReference>
<sequence>MNSKWTFIGGILAGVAGVFTAAAISVELEGRKSGSRDAVDEPEKLVLPEGEGR</sequence>
<reference evidence="4" key="1">
    <citation type="submission" date="2016-11" db="EMBL/GenBank/DDBJ databases">
        <authorList>
            <person name="Jaros S."/>
            <person name="Januszkiewicz K."/>
            <person name="Wedrychowicz H."/>
        </authorList>
    </citation>
    <scope>NUCLEOTIDE SEQUENCE [LARGE SCALE GENOMIC DNA]</scope>
    <source>
        <strain evidence="4">DSM 7057</strain>
    </source>
</reference>
<evidence type="ECO:0000313" key="3">
    <source>
        <dbReference type="EMBL" id="SFW72100.1"/>
    </source>
</evidence>
<keyword evidence="2" id="KW-1133">Transmembrane helix</keyword>
<comment type="caution">
    <text evidence="3">The sequence shown here is derived from an EMBL/GenBank/DDBJ whole genome shotgun (WGS) entry which is preliminary data.</text>
</comment>
<evidence type="ECO:0000256" key="2">
    <source>
        <dbReference type="SAM" id="Phobius"/>
    </source>
</evidence>
<accession>A0AA94HV44</accession>
<feature type="region of interest" description="Disordered" evidence="1">
    <location>
        <begin position="31"/>
        <end position="53"/>
    </location>
</feature>
<keyword evidence="2" id="KW-0472">Membrane</keyword>
<proteinExistence type="predicted"/>
<feature type="transmembrane region" description="Helical" evidence="2">
    <location>
        <begin position="6"/>
        <end position="26"/>
    </location>
</feature>
<evidence type="ECO:0000313" key="4">
    <source>
        <dbReference type="Proteomes" id="UP000182680"/>
    </source>
</evidence>
<gene>
    <name evidence="3" type="ORF">SAMN02910291_02724</name>
</gene>
<organism evidence="3 4">
    <name type="scientific">Desulfovibrio desulfuricans</name>
    <dbReference type="NCBI Taxonomy" id="876"/>
    <lineage>
        <taxon>Bacteria</taxon>
        <taxon>Pseudomonadati</taxon>
        <taxon>Thermodesulfobacteriota</taxon>
        <taxon>Desulfovibrionia</taxon>
        <taxon>Desulfovibrionales</taxon>
        <taxon>Desulfovibrionaceae</taxon>
        <taxon>Desulfovibrio</taxon>
    </lineage>
</organism>
<keyword evidence="2" id="KW-0812">Transmembrane</keyword>
<dbReference type="AlphaFoldDB" id="A0AA94HV44"/>
<evidence type="ECO:0000256" key="1">
    <source>
        <dbReference type="SAM" id="MobiDB-lite"/>
    </source>
</evidence>
<name>A0AA94HV44_DESDE</name>
<protein>
    <submittedName>
        <fullName evidence="3">Uncharacterized protein</fullName>
    </submittedName>
</protein>